<proteinExistence type="inferred from homology"/>
<evidence type="ECO:0000313" key="7">
    <source>
        <dbReference type="EMBL" id="AEA11809.1"/>
    </source>
</evidence>
<organism evidence="7 8">
    <name type="scientific">Thermoproteus uzoniensis (strain 768-20)</name>
    <dbReference type="NCBI Taxonomy" id="999630"/>
    <lineage>
        <taxon>Archaea</taxon>
        <taxon>Thermoproteota</taxon>
        <taxon>Thermoprotei</taxon>
        <taxon>Thermoproteales</taxon>
        <taxon>Thermoproteaceae</taxon>
        <taxon>Thermoproteus</taxon>
    </lineage>
</organism>
<keyword evidence="8" id="KW-1185">Reference proteome</keyword>
<dbReference type="HOGENOM" id="CLU_113319_3_0_2"/>
<dbReference type="AlphaFoldDB" id="F2L2E4"/>
<dbReference type="PANTHER" id="PTHR34719">
    <property type="entry name" value="NICKEL-RESPONSIVE REGULATOR"/>
    <property type="match status" value="1"/>
</dbReference>
<dbReference type="eggNOG" id="arCOG01008">
    <property type="taxonomic scope" value="Archaea"/>
</dbReference>
<dbReference type="InterPro" id="IPR050192">
    <property type="entry name" value="CopG/NikR_regulator"/>
</dbReference>
<evidence type="ECO:0000256" key="2">
    <source>
        <dbReference type="ARBA" id="ARBA00023015"/>
    </source>
</evidence>
<dbReference type="Gene3D" id="1.10.1220.10">
    <property type="entry name" value="Met repressor-like"/>
    <property type="match status" value="1"/>
</dbReference>
<protein>
    <submittedName>
        <fullName evidence="7">Transcriptional regulator, CopG family</fullName>
    </submittedName>
</protein>
<dbReference type="PANTHER" id="PTHR34719:SF2">
    <property type="entry name" value="NICKEL-RESPONSIVE REGULATOR"/>
    <property type="match status" value="1"/>
</dbReference>
<dbReference type="InterPro" id="IPR013321">
    <property type="entry name" value="Arc_rbn_hlx_hlx"/>
</dbReference>
<feature type="domain" description="Transcription factor NikR nickel binding C-terminal" evidence="6">
    <location>
        <begin position="65"/>
        <end position="112"/>
    </location>
</feature>
<reference key="2">
    <citation type="submission" date="2011-03" db="EMBL/GenBank/DDBJ databases">
        <title>Complete genome sequence of the thermoacidophilic crenarchaeon Thermoproteus uzoniensis 768-20.</title>
        <authorList>
            <person name="Mardanov A.V."/>
            <person name="Gumerov V.M."/>
            <person name="Beletsky A.V."/>
            <person name="Prokofeva M.I."/>
            <person name="Bonch-Osmolovskaya E.A."/>
            <person name="Ravin N.V."/>
            <person name="Skryabin K.G."/>
        </authorList>
    </citation>
    <scope>NUCLEOTIDE SEQUENCE</scope>
    <source>
        <strain>768-20</strain>
    </source>
</reference>
<sequence>MSMKRFGVSLPDELAREVDRISQELGVTRSAVVAQAVSNFVQTYSQHLRDGHRCLGAVLSLAEGMEVVSEIMEEYKDLIANYSHMHIGDRCLSVFVVYGDGKRVGEFLMGLSEKAVKTLFTPLE</sequence>
<name>F2L2E4_THEU7</name>
<comment type="similarity">
    <text evidence="1">Belongs to the transcriptional regulatory CopG/NikR family.</text>
</comment>
<dbReference type="InterPro" id="IPR010985">
    <property type="entry name" value="Ribbon_hlx_hlx"/>
</dbReference>
<evidence type="ECO:0000313" key="8">
    <source>
        <dbReference type="Proteomes" id="UP000008138"/>
    </source>
</evidence>
<dbReference type="CDD" id="cd22231">
    <property type="entry name" value="RHH_NikR_HicB-like"/>
    <property type="match status" value="1"/>
</dbReference>
<keyword evidence="2" id="KW-0805">Transcription regulation</keyword>
<dbReference type="InterPro" id="IPR002145">
    <property type="entry name" value="CopG"/>
</dbReference>
<keyword evidence="3" id="KW-0238">DNA-binding</keyword>
<evidence type="ECO:0000256" key="1">
    <source>
        <dbReference type="ARBA" id="ARBA00008478"/>
    </source>
</evidence>
<dbReference type="STRING" id="999630.TUZN_0311"/>
<dbReference type="Gene3D" id="3.30.70.1150">
    <property type="entry name" value="ACT-like. Chain A, domain 2"/>
    <property type="match status" value="1"/>
</dbReference>
<gene>
    <name evidence="7" type="ordered locus">TUZN_0311</name>
</gene>
<feature type="domain" description="Ribbon-helix-helix protein CopG" evidence="5">
    <location>
        <begin position="4"/>
        <end position="41"/>
    </location>
</feature>
<dbReference type="InterPro" id="IPR045865">
    <property type="entry name" value="ACT-like_dom_sf"/>
</dbReference>
<evidence type="ECO:0000256" key="3">
    <source>
        <dbReference type="ARBA" id="ARBA00023125"/>
    </source>
</evidence>
<accession>F2L2E4</accession>
<dbReference type="KEGG" id="tuz:TUZN_0311"/>
<dbReference type="GO" id="GO:0003677">
    <property type="term" value="F:DNA binding"/>
    <property type="evidence" value="ECO:0007669"/>
    <property type="project" value="UniProtKB-KW"/>
</dbReference>
<dbReference type="Proteomes" id="UP000008138">
    <property type="component" value="Chromosome"/>
</dbReference>
<dbReference type="Pfam" id="PF08753">
    <property type="entry name" value="NikR_C"/>
    <property type="match status" value="1"/>
</dbReference>
<dbReference type="SUPFAM" id="SSF47598">
    <property type="entry name" value="Ribbon-helix-helix"/>
    <property type="match status" value="1"/>
</dbReference>
<evidence type="ECO:0000259" key="5">
    <source>
        <dbReference type="Pfam" id="PF01402"/>
    </source>
</evidence>
<reference evidence="7 8" key="1">
    <citation type="journal article" date="2011" name="J. Bacteriol.">
        <title>Complete genome sequence of the thermoacidophilic crenarchaeon Thermoproteus uzoniensis 768-20.</title>
        <authorList>
            <person name="Mardanov A.V."/>
            <person name="Gumerov V.M."/>
            <person name="Beletsky A.V."/>
            <person name="Prokofeva M.I."/>
            <person name="Bonch-Osmolovskaya E.A."/>
            <person name="Ravin N.V."/>
            <person name="Skryabin K.G."/>
        </authorList>
    </citation>
    <scope>NUCLEOTIDE SEQUENCE [LARGE SCALE GENOMIC DNA]</scope>
    <source>
        <strain evidence="7 8">768-20</strain>
    </source>
</reference>
<dbReference type="InterPro" id="IPR014864">
    <property type="entry name" value="TF_NikR_Ni-bd_C"/>
</dbReference>
<dbReference type="GO" id="GO:0006355">
    <property type="term" value="P:regulation of DNA-templated transcription"/>
    <property type="evidence" value="ECO:0007669"/>
    <property type="project" value="InterPro"/>
</dbReference>
<keyword evidence="4" id="KW-0804">Transcription</keyword>
<dbReference type="Pfam" id="PF01402">
    <property type="entry name" value="RHH_1"/>
    <property type="match status" value="1"/>
</dbReference>
<dbReference type="SUPFAM" id="SSF55021">
    <property type="entry name" value="ACT-like"/>
    <property type="match status" value="1"/>
</dbReference>
<evidence type="ECO:0000256" key="4">
    <source>
        <dbReference type="ARBA" id="ARBA00023163"/>
    </source>
</evidence>
<dbReference type="EMBL" id="CP002590">
    <property type="protein sequence ID" value="AEA11809.1"/>
    <property type="molecule type" value="Genomic_DNA"/>
</dbReference>
<evidence type="ECO:0000259" key="6">
    <source>
        <dbReference type="Pfam" id="PF08753"/>
    </source>
</evidence>
<dbReference type="InterPro" id="IPR027271">
    <property type="entry name" value="Acetolactate_synth/TF_NikR_C"/>
</dbReference>